<feature type="domain" description="Zinc finger CGNR" evidence="1">
    <location>
        <begin position="149"/>
        <end position="189"/>
    </location>
</feature>
<dbReference type="RefSeq" id="WP_126793407.1">
    <property type="nucleotide sequence ID" value="NZ_CP060720.1"/>
</dbReference>
<evidence type="ECO:0000313" key="3">
    <source>
        <dbReference type="Proteomes" id="UP000288028"/>
    </source>
</evidence>
<dbReference type="PANTHER" id="PTHR35525">
    <property type="entry name" value="BLL6575 PROTEIN"/>
    <property type="match status" value="1"/>
</dbReference>
<evidence type="ECO:0000313" key="2">
    <source>
        <dbReference type="EMBL" id="RSU15482.1"/>
    </source>
</evidence>
<dbReference type="PANTHER" id="PTHR35525:SF3">
    <property type="entry name" value="BLL6575 PROTEIN"/>
    <property type="match status" value="1"/>
</dbReference>
<keyword evidence="3" id="KW-1185">Reference proteome</keyword>
<reference evidence="2 3" key="1">
    <citation type="submission" date="2017-05" db="EMBL/GenBank/DDBJ databases">
        <title>Vagococcus spp. assemblies.</title>
        <authorList>
            <person name="Gulvik C.A."/>
        </authorList>
    </citation>
    <scope>NUCLEOTIDE SEQUENCE [LARGE SCALE GENOMIC DNA]</scope>
    <source>
        <strain evidence="2 3">SS1714</strain>
    </source>
</reference>
<dbReference type="Gene3D" id="1.10.3300.10">
    <property type="entry name" value="Jann2411-like domain"/>
    <property type="match status" value="1"/>
</dbReference>
<dbReference type="InterPro" id="IPR010852">
    <property type="entry name" value="ABATE"/>
</dbReference>
<gene>
    <name evidence="2" type="ORF">CBF28_07075</name>
</gene>
<evidence type="ECO:0000259" key="1">
    <source>
        <dbReference type="Pfam" id="PF11706"/>
    </source>
</evidence>
<accession>A0A430B5H7</accession>
<dbReference type="OrthoDB" id="123307at2"/>
<dbReference type="SUPFAM" id="SSF160904">
    <property type="entry name" value="Jann2411-like"/>
    <property type="match status" value="1"/>
</dbReference>
<protein>
    <recommendedName>
        <fullName evidence="1">Zinc finger CGNR domain-containing protein</fullName>
    </recommendedName>
</protein>
<dbReference type="EMBL" id="NGKB01000005">
    <property type="protein sequence ID" value="RSU15482.1"/>
    <property type="molecule type" value="Genomic_DNA"/>
</dbReference>
<dbReference type="Proteomes" id="UP000288028">
    <property type="component" value="Unassembled WGS sequence"/>
</dbReference>
<name>A0A430B5H7_9ENTE</name>
<dbReference type="Pfam" id="PF11706">
    <property type="entry name" value="zf-CGNR"/>
    <property type="match status" value="1"/>
</dbReference>
<organism evidence="2 3">
    <name type="scientific">Vagococcus carniphilus</name>
    <dbReference type="NCBI Taxonomy" id="218144"/>
    <lineage>
        <taxon>Bacteria</taxon>
        <taxon>Bacillati</taxon>
        <taxon>Bacillota</taxon>
        <taxon>Bacilli</taxon>
        <taxon>Lactobacillales</taxon>
        <taxon>Enterococcaceae</taxon>
        <taxon>Vagococcus</taxon>
    </lineage>
</organism>
<dbReference type="InterPro" id="IPR023286">
    <property type="entry name" value="ABATE_dom_sf"/>
</dbReference>
<comment type="caution">
    <text evidence="2">The sequence shown here is derived from an EMBL/GenBank/DDBJ whole genome shotgun (WGS) entry which is preliminary data.</text>
</comment>
<dbReference type="AlphaFoldDB" id="A0A430B5H7"/>
<dbReference type="GeneID" id="95580816"/>
<sequence>MQSSFPNVTTNLALNFLNSKLVSHGKIIDLIDSKDSLRHWAETPHQKDIEYNLQLSIFNSCLDQIEDVSPIIAFRNDVQELLFELINEEKSVFYLKNMIEENLINNPLSVIFVESHAMYVPVKDGLEGIKSIILLSLIDLIETGQVDTLKRCDNPECFSVFSNKSGRRKWCSMKICGNRNKVEQFEKRRGERYR</sequence>
<proteinExistence type="predicted"/>
<dbReference type="InterPro" id="IPR021005">
    <property type="entry name" value="Znf_CGNR"/>
</dbReference>